<dbReference type="Gene3D" id="3.10.20.10">
    <property type="match status" value="2"/>
</dbReference>
<name>A0A062VD18_9PROT</name>
<dbReference type="STRING" id="1280954.HPO_11339"/>
<accession>A0A062VD18</accession>
<gene>
    <name evidence="2" type="ORF">HPO_11339</name>
</gene>
<evidence type="ECO:0000313" key="2">
    <source>
        <dbReference type="EMBL" id="KCZ98193.1"/>
    </source>
</evidence>
<dbReference type="InterPro" id="IPR011440">
    <property type="entry name" value="DUF1543"/>
</dbReference>
<dbReference type="OrthoDB" id="850243at2"/>
<feature type="domain" description="DUF1543" evidence="1">
    <location>
        <begin position="16"/>
        <end position="66"/>
    </location>
</feature>
<protein>
    <recommendedName>
        <fullName evidence="1">DUF1543 domain-containing protein</fullName>
    </recommendedName>
</protein>
<dbReference type="RefSeq" id="WP_035598647.1">
    <property type="nucleotide sequence ID" value="NZ_ARYM01000012.1"/>
</dbReference>
<comment type="caution">
    <text evidence="2">The sequence shown here is derived from an EMBL/GenBank/DDBJ whole genome shotgun (WGS) entry which is preliminary data.</text>
</comment>
<dbReference type="AlphaFoldDB" id="A0A062VD18"/>
<reference evidence="2 3" key="1">
    <citation type="journal article" date="2014" name="Antonie Van Leeuwenhoek">
        <title>Hyphomonas beringensis sp. nov. and Hyphomonas chukchiensis sp. nov., isolated from surface seawater of the Bering Sea and Chukchi Sea.</title>
        <authorList>
            <person name="Li C."/>
            <person name="Lai Q."/>
            <person name="Li G."/>
            <person name="Dong C."/>
            <person name="Wang J."/>
            <person name="Liao Y."/>
            <person name="Shao Z."/>
        </authorList>
    </citation>
    <scope>NUCLEOTIDE SEQUENCE [LARGE SCALE GENOMIC DNA]</scope>
    <source>
        <strain evidence="2 3">PS728</strain>
    </source>
</reference>
<organism evidence="2 3">
    <name type="scientific">Hyphomonas polymorpha PS728</name>
    <dbReference type="NCBI Taxonomy" id="1280954"/>
    <lineage>
        <taxon>Bacteria</taxon>
        <taxon>Pseudomonadati</taxon>
        <taxon>Pseudomonadota</taxon>
        <taxon>Alphaproteobacteria</taxon>
        <taxon>Hyphomonadales</taxon>
        <taxon>Hyphomonadaceae</taxon>
        <taxon>Hyphomonas</taxon>
    </lineage>
</organism>
<dbReference type="eggNOG" id="ENOG502ZCDZ">
    <property type="taxonomic scope" value="Bacteria"/>
</dbReference>
<sequence>MKLFAVFVGGDHPRASIEVHDLRFVVGETLEDTLPALRAAWWGTPGSLHIDGYAELTEVDGWQVVLAPGKAGAPPARRLWFVNLGGYTPGLFGEQHNYLFLAGTDKAEVWSRARALSPEWTGRHKDNFVCIDEVIDVSDLLDSEGWHLRLDHPATGETPGRIVSDYIKL</sequence>
<dbReference type="PATRIC" id="fig|1280954.3.peg.2298"/>
<proteinExistence type="predicted"/>
<dbReference type="Proteomes" id="UP000027100">
    <property type="component" value="Unassembled WGS sequence"/>
</dbReference>
<keyword evidence="3" id="KW-1185">Reference proteome</keyword>
<evidence type="ECO:0000259" key="1">
    <source>
        <dbReference type="Pfam" id="PF07566"/>
    </source>
</evidence>
<evidence type="ECO:0000313" key="3">
    <source>
        <dbReference type="Proteomes" id="UP000027100"/>
    </source>
</evidence>
<dbReference type="EMBL" id="ARYM01000012">
    <property type="protein sequence ID" value="KCZ98193.1"/>
    <property type="molecule type" value="Genomic_DNA"/>
</dbReference>
<dbReference type="Pfam" id="PF07566">
    <property type="entry name" value="DUF1543"/>
    <property type="match status" value="1"/>
</dbReference>